<dbReference type="EMBL" id="JAQJZL010000003">
    <property type="protein sequence ID" value="KAJ6047353.1"/>
    <property type="molecule type" value="Genomic_DNA"/>
</dbReference>
<reference evidence="2" key="1">
    <citation type="journal article" date="2023" name="IMA Fungus">
        <title>Comparative genomic study of the Penicillium genus elucidates a diverse pangenome and 15 lateral gene transfer events.</title>
        <authorList>
            <person name="Petersen C."/>
            <person name="Sorensen T."/>
            <person name="Nielsen M.R."/>
            <person name="Sondergaard T.E."/>
            <person name="Sorensen J.L."/>
            <person name="Fitzpatrick D.A."/>
            <person name="Frisvad J.C."/>
            <person name="Nielsen K.L."/>
        </authorList>
    </citation>
    <scope>NUCLEOTIDE SEQUENCE</scope>
    <source>
        <strain evidence="2">IBT 15450</strain>
    </source>
</reference>
<proteinExistence type="predicted"/>
<keyword evidence="3" id="KW-1185">Reference proteome</keyword>
<sequence>MPEDNYGNSYTYNNSGQNSQGNHFCVRDFGPDYSNQDGSYYYSNPDGSTYHNDGQGNSTYTPPAEPSQSEKSGK</sequence>
<accession>A0AAD6IG55</accession>
<feature type="compositionally biased region" description="Polar residues" evidence="1">
    <location>
        <begin position="33"/>
        <end position="74"/>
    </location>
</feature>
<dbReference type="Proteomes" id="UP001219568">
    <property type="component" value="Unassembled WGS sequence"/>
</dbReference>
<gene>
    <name evidence="2" type="ORF">N7460_003500</name>
</gene>
<feature type="compositionally biased region" description="Low complexity" evidence="1">
    <location>
        <begin position="1"/>
        <end position="20"/>
    </location>
</feature>
<evidence type="ECO:0000313" key="3">
    <source>
        <dbReference type="Proteomes" id="UP001219568"/>
    </source>
</evidence>
<evidence type="ECO:0000313" key="2">
    <source>
        <dbReference type="EMBL" id="KAJ6047353.1"/>
    </source>
</evidence>
<name>A0AAD6IG55_PENCN</name>
<protein>
    <submittedName>
        <fullName evidence="2">Uncharacterized protein</fullName>
    </submittedName>
</protein>
<organism evidence="2 3">
    <name type="scientific">Penicillium canescens</name>
    <dbReference type="NCBI Taxonomy" id="5083"/>
    <lineage>
        <taxon>Eukaryota</taxon>
        <taxon>Fungi</taxon>
        <taxon>Dikarya</taxon>
        <taxon>Ascomycota</taxon>
        <taxon>Pezizomycotina</taxon>
        <taxon>Eurotiomycetes</taxon>
        <taxon>Eurotiomycetidae</taxon>
        <taxon>Eurotiales</taxon>
        <taxon>Aspergillaceae</taxon>
        <taxon>Penicillium</taxon>
    </lineage>
</organism>
<evidence type="ECO:0000256" key="1">
    <source>
        <dbReference type="SAM" id="MobiDB-lite"/>
    </source>
</evidence>
<comment type="caution">
    <text evidence="2">The sequence shown here is derived from an EMBL/GenBank/DDBJ whole genome shotgun (WGS) entry which is preliminary data.</text>
</comment>
<feature type="region of interest" description="Disordered" evidence="1">
    <location>
        <begin position="1"/>
        <end position="74"/>
    </location>
</feature>
<reference evidence="2" key="2">
    <citation type="submission" date="2023-01" db="EMBL/GenBank/DDBJ databases">
        <authorList>
            <person name="Petersen C."/>
        </authorList>
    </citation>
    <scope>NUCLEOTIDE SEQUENCE</scope>
    <source>
        <strain evidence="2">IBT 15450</strain>
    </source>
</reference>
<dbReference type="AlphaFoldDB" id="A0AAD6IG55"/>